<dbReference type="KEGG" id="sniv:SFSGTM_16940"/>
<dbReference type="RefSeq" id="WP_162084821.1">
    <property type="nucleotide sequence ID" value="NZ_AP021881.1"/>
</dbReference>
<dbReference type="AlphaFoldDB" id="A0A809RH79"/>
<evidence type="ECO:0000256" key="1">
    <source>
        <dbReference type="SAM" id="MobiDB-lite"/>
    </source>
</evidence>
<dbReference type="PROSITE" id="PS51257">
    <property type="entry name" value="PROKAR_LIPOPROTEIN"/>
    <property type="match status" value="1"/>
</dbReference>
<evidence type="ECO:0000313" key="2">
    <source>
        <dbReference type="EMBL" id="BBP00986.1"/>
    </source>
</evidence>
<keyword evidence="3" id="KW-1185">Reference proteome</keyword>
<sequence length="57" mass="6428">MKKLLLLLGIISISLTGCYGVPYRDHDGGYHNDQGHHDDHGDQNKGHDDHHNSEDNH</sequence>
<organism evidence="2 3">
    <name type="scientific">Sulfuriferula nivalis</name>
    <dbReference type="NCBI Taxonomy" id="2675298"/>
    <lineage>
        <taxon>Bacteria</taxon>
        <taxon>Pseudomonadati</taxon>
        <taxon>Pseudomonadota</taxon>
        <taxon>Betaproteobacteria</taxon>
        <taxon>Nitrosomonadales</taxon>
        <taxon>Sulfuricellaceae</taxon>
        <taxon>Sulfuriferula</taxon>
    </lineage>
</organism>
<name>A0A809RH79_9PROT</name>
<accession>A0A809RH79</accession>
<protein>
    <recommendedName>
        <fullName evidence="4">Lipoprotein</fullName>
    </recommendedName>
</protein>
<gene>
    <name evidence="2" type="ORF">SFSGTM_16940</name>
</gene>
<dbReference type="EMBL" id="AP021881">
    <property type="protein sequence ID" value="BBP00986.1"/>
    <property type="molecule type" value="Genomic_DNA"/>
</dbReference>
<feature type="region of interest" description="Disordered" evidence="1">
    <location>
        <begin position="24"/>
        <end position="57"/>
    </location>
</feature>
<evidence type="ECO:0008006" key="4">
    <source>
        <dbReference type="Google" id="ProtNLM"/>
    </source>
</evidence>
<reference evidence="3" key="1">
    <citation type="submission" date="2019-11" db="EMBL/GenBank/DDBJ databases">
        <title>Isolation and characterization of a novel species in the genus Sulfuriferula.</title>
        <authorList>
            <person name="Mochizuki J."/>
            <person name="Kojima H."/>
            <person name="Fukui M."/>
        </authorList>
    </citation>
    <scope>NUCLEOTIDE SEQUENCE [LARGE SCALE GENOMIC DNA]</scope>
    <source>
        <strain evidence="3">SGTM</strain>
    </source>
</reference>
<dbReference type="Proteomes" id="UP000463939">
    <property type="component" value="Chromosome"/>
</dbReference>
<proteinExistence type="predicted"/>
<evidence type="ECO:0000313" key="3">
    <source>
        <dbReference type="Proteomes" id="UP000463939"/>
    </source>
</evidence>